<dbReference type="RefSeq" id="WP_213143974.1">
    <property type="nucleotide sequence ID" value="NZ_JAGYPE020000033.1"/>
</dbReference>
<dbReference type="Gene3D" id="6.10.30.10">
    <property type="match status" value="1"/>
</dbReference>
<evidence type="ECO:0000259" key="1">
    <source>
        <dbReference type="Pfam" id="PF01796"/>
    </source>
</evidence>
<organism evidence="3">
    <name type="scientific">Neobacillus citreus</name>
    <dbReference type="NCBI Taxonomy" id="2833578"/>
    <lineage>
        <taxon>Bacteria</taxon>
        <taxon>Bacillati</taxon>
        <taxon>Bacillota</taxon>
        <taxon>Bacilli</taxon>
        <taxon>Bacillales</taxon>
        <taxon>Bacillaceae</taxon>
        <taxon>Neobacillus</taxon>
    </lineage>
</organism>
<evidence type="ECO:0000313" key="4">
    <source>
        <dbReference type="EMBL" id="MCH6267279.1"/>
    </source>
</evidence>
<feature type="domain" description="ChsH2 C-terminal OB-fold" evidence="1">
    <location>
        <begin position="62"/>
        <end position="124"/>
    </location>
</feature>
<dbReference type="PANTHER" id="PTHR34075">
    <property type="entry name" value="BLR3430 PROTEIN"/>
    <property type="match status" value="1"/>
</dbReference>
<evidence type="ECO:0000313" key="5">
    <source>
        <dbReference type="Proteomes" id="UP000677265"/>
    </source>
</evidence>
<dbReference type="Proteomes" id="UP000677265">
    <property type="component" value="Unassembled WGS sequence"/>
</dbReference>
<dbReference type="Pfam" id="PF12172">
    <property type="entry name" value="zf-ChsH2"/>
    <property type="match status" value="1"/>
</dbReference>
<dbReference type="InterPro" id="IPR002878">
    <property type="entry name" value="ChsH2_C"/>
</dbReference>
<evidence type="ECO:0000259" key="2">
    <source>
        <dbReference type="Pfam" id="PF12172"/>
    </source>
</evidence>
<protein>
    <submittedName>
        <fullName evidence="3">OB-fold domain-containing protein</fullName>
    </submittedName>
</protein>
<name>A0A942YB87_9BACI</name>
<dbReference type="EMBL" id="JAGYPE010000004">
    <property type="protein sequence ID" value="MBS4184059.1"/>
    <property type="molecule type" value="Genomic_DNA"/>
</dbReference>
<keyword evidence="5" id="KW-1185">Reference proteome</keyword>
<feature type="domain" description="ChsH2 rubredoxin-like zinc ribbon" evidence="2">
    <location>
        <begin position="35"/>
        <end position="61"/>
    </location>
</feature>
<gene>
    <name evidence="4" type="ORF">KHB02_017305</name>
    <name evidence="3" type="ORF">KHB02_21945</name>
</gene>
<dbReference type="PANTHER" id="PTHR34075:SF5">
    <property type="entry name" value="BLR3430 PROTEIN"/>
    <property type="match status" value="1"/>
</dbReference>
<dbReference type="EMBL" id="JAGYPE020000033">
    <property type="protein sequence ID" value="MCH6267279.1"/>
    <property type="molecule type" value="Genomic_DNA"/>
</dbReference>
<dbReference type="InterPro" id="IPR012340">
    <property type="entry name" value="NA-bd_OB-fold"/>
</dbReference>
<evidence type="ECO:0000313" key="3">
    <source>
        <dbReference type="EMBL" id="MBS4184059.1"/>
    </source>
</evidence>
<dbReference type="Pfam" id="PF01796">
    <property type="entry name" value="OB_ChsH2_C"/>
    <property type="match status" value="1"/>
</dbReference>
<proteinExistence type="predicted"/>
<sequence length="141" mass="16636">MMVRYNPEAKILKPQMNEDTKDYWALLQETKKLHLQRCKHCQSYMHPPRPVCHKCRKFDMEWVPADGKGTIYSYVVYQRSTFPTFKVPYEVVLVELEEGVRIVSNMIDCEPDELFIGMPVEVVVDQVTPELALPKFKRRNT</sequence>
<accession>A0A942YB87</accession>
<dbReference type="AlphaFoldDB" id="A0A942YB87"/>
<dbReference type="InterPro" id="IPR052513">
    <property type="entry name" value="Thioester_dehydratase-like"/>
</dbReference>
<dbReference type="SUPFAM" id="SSF50249">
    <property type="entry name" value="Nucleic acid-binding proteins"/>
    <property type="match status" value="1"/>
</dbReference>
<reference evidence="3" key="1">
    <citation type="submission" date="2021-05" db="EMBL/GenBank/DDBJ databases">
        <title>Novel Bacillus species.</title>
        <authorList>
            <person name="Liu G."/>
        </authorList>
    </citation>
    <scope>NUCLEOTIDE SEQUENCE</scope>
    <source>
        <strain evidence="3 5">FJAT-50051</strain>
    </source>
</reference>
<dbReference type="InterPro" id="IPR022002">
    <property type="entry name" value="ChsH2_Znr"/>
</dbReference>
<comment type="caution">
    <text evidence="3">The sequence shown here is derived from an EMBL/GenBank/DDBJ whole genome shotgun (WGS) entry which is preliminary data.</text>
</comment>